<evidence type="ECO:0000256" key="2">
    <source>
        <dbReference type="ARBA" id="ARBA00006403"/>
    </source>
</evidence>
<dbReference type="InterPro" id="IPR036390">
    <property type="entry name" value="WH_DNA-bd_sf"/>
</dbReference>
<feature type="domain" description="HSF-type DNA-binding" evidence="6">
    <location>
        <begin position="12"/>
        <end position="85"/>
    </location>
</feature>
<dbReference type="Pfam" id="PF00447">
    <property type="entry name" value="HSF_DNA-bind"/>
    <property type="match status" value="1"/>
</dbReference>
<dbReference type="STRING" id="6186.A0A183JNF6"/>
<reference evidence="9" key="1">
    <citation type="submission" date="2016-06" db="UniProtKB">
        <authorList>
            <consortium name="WormBaseParasite"/>
        </authorList>
    </citation>
    <scope>IDENTIFICATION</scope>
</reference>
<dbReference type="PANTHER" id="PTHR10015">
    <property type="entry name" value="HEAT SHOCK TRANSCRIPTION FACTOR"/>
    <property type="match status" value="1"/>
</dbReference>
<protein>
    <submittedName>
        <fullName evidence="9">HSF_DOMAIN domain-containing protein</fullName>
    </submittedName>
</protein>
<dbReference type="InterPro" id="IPR036388">
    <property type="entry name" value="WH-like_DNA-bd_sf"/>
</dbReference>
<dbReference type="EMBL" id="UZAK01005434">
    <property type="protein sequence ID" value="VDO87532.1"/>
    <property type="molecule type" value="Genomic_DNA"/>
</dbReference>
<comment type="similarity">
    <text evidence="2 5">Belongs to the HSF family.</text>
</comment>
<keyword evidence="4" id="KW-0539">Nucleus</keyword>
<dbReference type="Gene3D" id="1.10.10.10">
    <property type="entry name" value="Winged helix-like DNA-binding domain superfamily/Winged helix DNA-binding domain"/>
    <property type="match status" value="1"/>
</dbReference>
<evidence type="ECO:0000256" key="4">
    <source>
        <dbReference type="ARBA" id="ARBA00023242"/>
    </source>
</evidence>
<dbReference type="GO" id="GO:0003700">
    <property type="term" value="F:DNA-binding transcription factor activity"/>
    <property type="evidence" value="ECO:0007669"/>
    <property type="project" value="InterPro"/>
</dbReference>
<evidence type="ECO:0000256" key="3">
    <source>
        <dbReference type="ARBA" id="ARBA00023125"/>
    </source>
</evidence>
<dbReference type="WBParaSite" id="SCUD_0000424201-mRNA-1">
    <property type="protein sequence ID" value="SCUD_0000424201-mRNA-1"/>
    <property type="gene ID" value="SCUD_0000424201"/>
</dbReference>
<reference evidence="7 8" key="2">
    <citation type="submission" date="2018-11" db="EMBL/GenBank/DDBJ databases">
        <authorList>
            <consortium name="Pathogen Informatics"/>
        </authorList>
    </citation>
    <scope>NUCLEOTIDE SEQUENCE [LARGE SCALE GENOMIC DNA]</scope>
    <source>
        <strain evidence="7">Dakar</strain>
        <strain evidence="8">Dakar, Senegal</strain>
    </source>
</reference>
<accession>A0A183JNF6</accession>
<gene>
    <name evidence="7" type="ORF">SCUD_LOCUS4242</name>
</gene>
<dbReference type="SMART" id="SM00415">
    <property type="entry name" value="HSF"/>
    <property type="match status" value="1"/>
</dbReference>
<dbReference type="GO" id="GO:0005634">
    <property type="term" value="C:nucleus"/>
    <property type="evidence" value="ECO:0007669"/>
    <property type="project" value="UniProtKB-SubCell"/>
</dbReference>
<comment type="subcellular location">
    <subcellularLocation>
        <location evidence="1">Nucleus</location>
    </subcellularLocation>
</comment>
<evidence type="ECO:0000256" key="5">
    <source>
        <dbReference type="RuleBase" id="RU004020"/>
    </source>
</evidence>
<name>A0A183JNF6_9TREM</name>
<evidence type="ECO:0000256" key="1">
    <source>
        <dbReference type="ARBA" id="ARBA00004123"/>
    </source>
</evidence>
<proteinExistence type="inferred from homology"/>
<organism evidence="9">
    <name type="scientific">Schistosoma curassoni</name>
    <dbReference type="NCBI Taxonomy" id="6186"/>
    <lineage>
        <taxon>Eukaryota</taxon>
        <taxon>Metazoa</taxon>
        <taxon>Spiralia</taxon>
        <taxon>Lophotrochozoa</taxon>
        <taxon>Platyhelminthes</taxon>
        <taxon>Trematoda</taxon>
        <taxon>Digenea</taxon>
        <taxon>Strigeidida</taxon>
        <taxon>Schistosomatoidea</taxon>
        <taxon>Schistosomatidae</taxon>
        <taxon>Schistosoma</taxon>
    </lineage>
</organism>
<evidence type="ECO:0000313" key="7">
    <source>
        <dbReference type="EMBL" id="VDO87532.1"/>
    </source>
</evidence>
<dbReference type="Proteomes" id="UP000279833">
    <property type="component" value="Unassembled WGS sequence"/>
</dbReference>
<dbReference type="GO" id="GO:0043565">
    <property type="term" value="F:sequence-specific DNA binding"/>
    <property type="evidence" value="ECO:0007669"/>
    <property type="project" value="InterPro"/>
</dbReference>
<sequence length="86" mass="9985">MYGFTSGPPVQSIPAFLTKLKLLVDDEETNDLIYWDPVRLSLINNFVQHGTSFHIRDGNRLAKELLPLYFKHNNLSSFIRQLNMCM</sequence>
<dbReference type="PANTHER" id="PTHR10015:SF427">
    <property type="entry name" value="HEAT SHOCK FACTOR PROTEIN"/>
    <property type="match status" value="1"/>
</dbReference>
<keyword evidence="3" id="KW-0238">DNA-binding</keyword>
<dbReference type="AlphaFoldDB" id="A0A183JNF6"/>
<evidence type="ECO:0000313" key="8">
    <source>
        <dbReference type="Proteomes" id="UP000279833"/>
    </source>
</evidence>
<dbReference type="InterPro" id="IPR000232">
    <property type="entry name" value="HSF_DNA-bd"/>
</dbReference>
<dbReference type="SUPFAM" id="SSF46785">
    <property type="entry name" value="Winged helix' DNA-binding domain"/>
    <property type="match status" value="1"/>
</dbReference>
<evidence type="ECO:0000313" key="9">
    <source>
        <dbReference type="WBParaSite" id="SCUD_0000424201-mRNA-1"/>
    </source>
</evidence>
<keyword evidence="8" id="KW-1185">Reference proteome</keyword>
<evidence type="ECO:0000259" key="6">
    <source>
        <dbReference type="SMART" id="SM00415"/>
    </source>
</evidence>